<proteinExistence type="predicted"/>
<sequence length="1535" mass="171505">MSKPKREDLVIDNPKGFQWISPTGNLHYFATYRHGQRSPSDKTRWAVCDRCDKPISLSTTLDKRWFSKHRNAQTCPSQKPSEQQTEVAGARLAVQQLKRGELEYRDQETASGSSTPTTSTLPLFSPHSLSHTSNTSRVPSLSPLSPGLNTSNVPLTRDHSSPSVGTSYSVDSIDDNVNYSVDMNNNTISLETSPLHSSNYTVDLENQRLSQSVFSRERYSLLLPASEHDACTGQLIEWIGPVHQTYSLQLHAAFKVPWTISGIESDTWIRIHSSDCLVILETDLELHTRTCTNCASLTTCPQLLNAMKRAQEVELPPETRYDVLNFLQLRSLLKRKDAENERLRLELKNRDRELSTAQHAKHEALELRVFMAHNNIPAALRHLLTSLNRRESAKVTLVRLKKAMAGTLTSRQKWLDFDLDKAQLTRILGGRRLVYALSKADGSPSLSSLYRLRPIPEIVPSASRPTRDECSINISNMLGPSARPVSVTSIAVGQALMIDDTAIEEVARYDPNQNCVVGLCREHLHSLKLNVDVDKHGKSVLQLKDALKNGRCHYGKEVTVVAIAPITGPNHYYASPLLVSASCKTEKADEFLEWISDFLDVYEHHDDGEKRHGQIHTIFTDGASTFRKARFSKFLTEELDPNSPIGKIICPLTGFDCMTGLRGRLGSCDFKHIIKRFATSLRSPKGIIVNTTVLYPSHIREALDGVEGLTPEKAKRCINPADKQNVPAAVEFLQILIFDLPNTHTSSAPSEAIGAEQRLKAIKFVAKFMSYFLLPFIDVDMSLSDQILSLSIYSWLAIMMYDKHKLDFIGGAIYADSQAVVKNIIFTTARLQVNAPGTLYFIIQDGTDREEEVFSDTRTLDHDRNVDAIQFTQKSALATQARVILQRNPKLDPGHRRRELKGVRGVDRINPASWNGDVNVDHVCISELWFKGKDEAQKIIQDFFGPDFMDFDSFEQRLLTGEINMLKPGGDYVGTRKGDEDPINSVPDADLQDLQPLQQSDLDISSQTVAAADSELEQLECETPNVPTGTIDNLDDLESPASNSDTDCDSDIGELNPPPTNTPRGTNIKHCIIKHDGTLVSKAKFIAQELMSPSSARKSSDRSLRVQGFRPKDFCLGNQDAILLSDEQGISFKTAQPGAIVSLNLGRVVIVPVEIIHFRKGSSKNTLTSVLAEDFRDISQNYTVSLQALELERHTAGPHMGHSSNMPSTSKPSWNWTGNYIPIHPASKTSSAVHKSQYILTVQADQFIRLFPALYEINGVPTWAFDHDALFDAMQTLWLKLRPNENELLAALKSLPETYNTTLPYRTETHELAIPLDEIPIDLKRPKLGARKKVQCFICGKDLAIKDMRYHVGIHIITHNYNVPDPLLPSSTSPSDISIGYNPCGFCGQSEAGCFTILILKTNRAQRSIAQIESSCPYHFKNMEYTEASVSNLDNPCSNVPIHCSLCPVKHSGQHPTIWKYNFTEHMIEHHQKADRRTFVDCSPDLLRKTHISVFEATAMGVRKEAVYELREDMAMHNSSSLPGSPEMVKGVVKR</sequence>
<protein>
    <submittedName>
        <fullName evidence="3">Uncharacterized protein</fullName>
    </submittedName>
</protein>
<reference evidence="3 4" key="1">
    <citation type="journal article" date="2018" name="Evol. Lett.">
        <title>Horizontal gene cluster transfer increased hallucinogenic mushroom diversity.</title>
        <authorList>
            <person name="Reynolds H.T."/>
            <person name="Vijayakumar V."/>
            <person name="Gluck-Thaler E."/>
            <person name="Korotkin H.B."/>
            <person name="Matheny P.B."/>
            <person name="Slot J.C."/>
        </authorList>
    </citation>
    <scope>NUCLEOTIDE SEQUENCE [LARGE SCALE GENOMIC DNA]</scope>
    <source>
        <strain evidence="3 4">2629</strain>
    </source>
</reference>
<feature type="compositionally biased region" description="Low complexity" evidence="2">
    <location>
        <begin position="113"/>
        <end position="133"/>
    </location>
</feature>
<organism evidence="3 4">
    <name type="scientific">Panaeolus cyanescens</name>
    <dbReference type="NCBI Taxonomy" id="181874"/>
    <lineage>
        <taxon>Eukaryota</taxon>
        <taxon>Fungi</taxon>
        <taxon>Dikarya</taxon>
        <taxon>Basidiomycota</taxon>
        <taxon>Agaricomycotina</taxon>
        <taxon>Agaricomycetes</taxon>
        <taxon>Agaricomycetidae</taxon>
        <taxon>Agaricales</taxon>
        <taxon>Agaricineae</taxon>
        <taxon>Galeropsidaceae</taxon>
        <taxon>Panaeolus</taxon>
    </lineage>
</organism>
<keyword evidence="1" id="KW-0175">Coiled coil</keyword>
<feature type="region of interest" description="Disordered" evidence="2">
    <location>
        <begin position="103"/>
        <end position="169"/>
    </location>
</feature>
<feature type="region of interest" description="Disordered" evidence="2">
    <location>
        <begin position="1037"/>
        <end position="1066"/>
    </location>
</feature>
<evidence type="ECO:0000256" key="2">
    <source>
        <dbReference type="SAM" id="MobiDB-lite"/>
    </source>
</evidence>
<feature type="compositionally biased region" description="Polar residues" evidence="2">
    <location>
        <begin position="134"/>
        <end position="154"/>
    </location>
</feature>
<name>A0A409WUB2_9AGAR</name>
<comment type="caution">
    <text evidence="3">The sequence shown here is derived from an EMBL/GenBank/DDBJ whole genome shotgun (WGS) entry which is preliminary data.</text>
</comment>
<accession>A0A409WUB2</accession>
<dbReference type="EMBL" id="NHTK01005203">
    <property type="protein sequence ID" value="PPQ82110.1"/>
    <property type="molecule type" value="Genomic_DNA"/>
</dbReference>
<dbReference type="InParanoid" id="A0A409WUB2"/>
<dbReference type="OrthoDB" id="3048541at2759"/>
<dbReference type="Proteomes" id="UP000284842">
    <property type="component" value="Unassembled WGS sequence"/>
</dbReference>
<evidence type="ECO:0000256" key="1">
    <source>
        <dbReference type="SAM" id="Coils"/>
    </source>
</evidence>
<evidence type="ECO:0000313" key="4">
    <source>
        <dbReference type="Proteomes" id="UP000284842"/>
    </source>
</evidence>
<evidence type="ECO:0000313" key="3">
    <source>
        <dbReference type="EMBL" id="PPQ82110.1"/>
    </source>
</evidence>
<feature type="coiled-coil region" evidence="1">
    <location>
        <begin position="333"/>
        <end position="360"/>
    </location>
</feature>
<gene>
    <name evidence="3" type="ORF">CVT24_012426</name>
</gene>
<keyword evidence="4" id="KW-1185">Reference proteome</keyword>